<dbReference type="Proteomes" id="UP000006552">
    <property type="component" value="Chromosome"/>
</dbReference>
<reference evidence="2 3" key="1">
    <citation type="journal article" date="2005" name="Arch. Microbiol.">
        <title>The genome sequence of an anaerobic aromatic-degrading denitrifying bacterium, strain EbN1.</title>
        <authorList>
            <person name="Rabus R."/>
            <person name="Kube M."/>
            <person name="Heider J."/>
            <person name="Beck A."/>
            <person name="Heitmann K."/>
            <person name="Widdel F."/>
            <person name="Reinhardt R."/>
        </authorList>
    </citation>
    <scope>NUCLEOTIDE SEQUENCE [LARGE SCALE GENOMIC DNA]</scope>
    <source>
        <strain evidence="2 3">EbN1</strain>
    </source>
</reference>
<feature type="chain" id="PRO_5004260968" evidence="1">
    <location>
        <begin position="27"/>
        <end position="113"/>
    </location>
</feature>
<gene>
    <name evidence="2" type="ORF">ebA968</name>
</gene>
<accession>Q5P7S5</accession>
<dbReference type="HOGENOM" id="CLU_2128292_0_0_4"/>
<protein>
    <submittedName>
        <fullName evidence="2">Uncharacterized protein</fullName>
    </submittedName>
</protein>
<evidence type="ECO:0000256" key="1">
    <source>
        <dbReference type="SAM" id="SignalP"/>
    </source>
</evidence>
<proteinExistence type="predicted"/>
<sequence length="113" mass="11814">MTSIAFSTWRTPRTAIALRCARSRCAAVVTTPASVTCPPSAETAIWVCCSAGSATSAFLTSRCSPRSRSSGGAAAEAMSAAWAGVWAMQKAIAVVVSTEAIVFRLIMRELLVQ</sequence>
<dbReference type="EMBL" id="CR555306">
    <property type="protein sequence ID" value="CAI06636.1"/>
    <property type="molecule type" value="Genomic_DNA"/>
</dbReference>
<keyword evidence="1" id="KW-0732">Signal</keyword>
<feature type="signal peptide" evidence="1">
    <location>
        <begin position="1"/>
        <end position="26"/>
    </location>
</feature>
<evidence type="ECO:0000313" key="3">
    <source>
        <dbReference type="Proteomes" id="UP000006552"/>
    </source>
</evidence>
<evidence type="ECO:0000313" key="2">
    <source>
        <dbReference type="EMBL" id="CAI06636.1"/>
    </source>
</evidence>
<organism evidence="2 3">
    <name type="scientific">Aromatoleum aromaticum (strain DSM 19018 / LMG 30748 / EbN1)</name>
    <name type="common">Azoarcus sp. (strain EbN1)</name>
    <dbReference type="NCBI Taxonomy" id="76114"/>
    <lineage>
        <taxon>Bacteria</taxon>
        <taxon>Pseudomonadati</taxon>
        <taxon>Pseudomonadota</taxon>
        <taxon>Betaproteobacteria</taxon>
        <taxon>Rhodocyclales</taxon>
        <taxon>Rhodocyclaceae</taxon>
        <taxon>Aromatoleum</taxon>
    </lineage>
</organism>
<keyword evidence="3" id="KW-1185">Reference proteome</keyword>
<name>Q5P7S5_AROAE</name>
<dbReference type="AlphaFoldDB" id="Q5P7S5"/>
<dbReference type="STRING" id="76114.ebA968"/>
<dbReference type="KEGG" id="eba:ebA968"/>